<name>A0A4C1YHW1_EUMVA</name>
<keyword evidence="2" id="KW-1185">Reference proteome</keyword>
<evidence type="ECO:0000313" key="2">
    <source>
        <dbReference type="Proteomes" id="UP000299102"/>
    </source>
</evidence>
<dbReference type="Proteomes" id="UP000299102">
    <property type="component" value="Unassembled WGS sequence"/>
</dbReference>
<comment type="caution">
    <text evidence="1">The sequence shown here is derived from an EMBL/GenBank/DDBJ whole genome shotgun (WGS) entry which is preliminary data.</text>
</comment>
<dbReference type="EMBL" id="BGZK01001268">
    <property type="protein sequence ID" value="GBP75951.1"/>
    <property type="molecule type" value="Genomic_DNA"/>
</dbReference>
<proteinExistence type="predicted"/>
<accession>A0A4C1YHW1</accession>
<organism evidence="1 2">
    <name type="scientific">Eumeta variegata</name>
    <name type="common">Bagworm moth</name>
    <name type="synonym">Eumeta japonica</name>
    <dbReference type="NCBI Taxonomy" id="151549"/>
    <lineage>
        <taxon>Eukaryota</taxon>
        <taxon>Metazoa</taxon>
        <taxon>Ecdysozoa</taxon>
        <taxon>Arthropoda</taxon>
        <taxon>Hexapoda</taxon>
        <taxon>Insecta</taxon>
        <taxon>Pterygota</taxon>
        <taxon>Neoptera</taxon>
        <taxon>Endopterygota</taxon>
        <taxon>Lepidoptera</taxon>
        <taxon>Glossata</taxon>
        <taxon>Ditrysia</taxon>
        <taxon>Tineoidea</taxon>
        <taxon>Psychidae</taxon>
        <taxon>Oiketicinae</taxon>
        <taxon>Eumeta</taxon>
    </lineage>
</organism>
<reference evidence="1 2" key="1">
    <citation type="journal article" date="2019" name="Commun. Biol.">
        <title>The bagworm genome reveals a unique fibroin gene that provides high tensile strength.</title>
        <authorList>
            <person name="Kono N."/>
            <person name="Nakamura H."/>
            <person name="Ohtoshi R."/>
            <person name="Tomita M."/>
            <person name="Numata K."/>
            <person name="Arakawa K."/>
        </authorList>
    </citation>
    <scope>NUCLEOTIDE SEQUENCE [LARGE SCALE GENOMIC DNA]</scope>
</reference>
<dbReference type="AlphaFoldDB" id="A0A4C1YHW1"/>
<gene>
    <name evidence="1" type="ORF">EVAR_98845_1</name>
</gene>
<evidence type="ECO:0000313" key="1">
    <source>
        <dbReference type="EMBL" id="GBP75951.1"/>
    </source>
</evidence>
<protein>
    <submittedName>
        <fullName evidence="1">Uncharacterized protein</fullName>
    </submittedName>
</protein>
<sequence>MSFMLPATPINSQERHFRPEGVGFRTHHGLFDRRILIQIKQKVSSEKYIKPSAPDAIIASASTAVNNGRPDWTGVERLKRKPFDVE</sequence>